<evidence type="ECO:0000313" key="1">
    <source>
        <dbReference type="EMBL" id="KAH7938031.1"/>
    </source>
</evidence>
<organism evidence="1 2">
    <name type="scientific">Dermacentor silvarum</name>
    <name type="common">Tick</name>
    <dbReference type="NCBI Taxonomy" id="543639"/>
    <lineage>
        <taxon>Eukaryota</taxon>
        <taxon>Metazoa</taxon>
        <taxon>Ecdysozoa</taxon>
        <taxon>Arthropoda</taxon>
        <taxon>Chelicerata</taxon>
        <taxon>Arachnida</taxon>
        <taxon>Acari</taxon>
        <taxon>Parasitiformes</taxon>
        <taxon>Ixodida</taxon>
        <taxon>Ixodoidea</taxon>
        <taxon>Ixodidae</taxon>
        <taxon>Rhipicephalinae</taxon>
        <taxon>Dermacentor</taxon>
    </lineage>
</organism>
<dbReference type="EMBL" id="CM023477">
    <property type="protein sequence ID" value="KAH7938031.1"/>
    <property type="molecule type" value="Genomic_DNA"/>
</dbReference>
<evidence type="ECO:0000313" key="2">
    <source>
        <dbReference type="Proteomes" id="UP000821865"/>
    </source>
</evidence>
<protein>
    <submittedName>
        <fullName evidence="1">Uncharacterized protein</fullName>
    </submittedName>
</protein>
<name>A0ACB8CAX6_DERSI</name>
<proteinExistence type="predicted"/>
<sequence length="115" mass="12687">MRVSYALRRSANEPSLQNPLPIFEPQDYDNSPPEPYEFKYDVKDEEGNTQMHEQSSDGSGTVRGSYGYTDKDGLFRIVEYIADANGFRAMIKTNEPGTKSGGSADAPVESSAPDQ</sequence>
<comment type="caution">
    <text evidence="1">The sequence shown here is derived from an EMBL/GenBank/DDBJ whole genome shotgun (WGS) entry which is preliminary data.</text>
</comment>
<gene>
    <name evidence="1" type="ORF">HPB49_019376</name>
</gene>
<dbReference type="Proteomes" id="UP000821865">
    <property type="component" value="Chromosome 8"/>
</dbReference>
<accession>A0ACB8CAX6</accession>
<reference evidence="1" key="1">
    <citation type="submission" date="2020-05" db="EMBL/GenBank/DDBJ databases">
        <title>Large-scale comparative analyses of tick genomes elucidate their genetic diversity and vector capacities.</title>
        <authorList>
            <person name="Jia N."/>
            <person name="Wang J."/>
            <person name="Shi W."/>
            <person name="Du L."/>
            <person name="Sun Y."/>
            <person name="Zhan W."/>
            <person name="Jiang J."/>
            <person name="Wang Q."/>
            <person name="Zhang B."/>
            <person name="Ji P."/>
            <person name="Sakyi L.B."/>
            <person name="Cui X."/>
            <person name="Yuan T."/>
            <person name="Jiang B."/>
            <person name="Yang W."/>
            <person name="Lam T.T.-Y."/>
            <person name="Chang Q."/>
            <person name="Ding S."/>
            <person name="Wang X."/>
            <person name="Zhu J."/>
            <person name="Ruan X."/>
            <person name="Zhao L."/>
            <person name="Wei J."/>
            <person name="Que T."/>
            <person name="Du C."/>
            <person name="Cheng J."/>
            <person name="Dai P."/>
            <person name="Han X."/>
            <person name="Huang E."/>
            <person name="Gao Y."/>
            <person name="Liu J."/>
            <person name="Shao H."/>
            <person name="Ye R."/>
            <person name="Li L."/>
            <person name="Wei W."/>
            <person name="Wang X."/>
            <person name="Wang C."/>
            <person name="Yang T."/>
            <person name="Huo Q."/>
            <person name="Li W."/>
            <person name="Guo W."/>
            <person name="Chen H."/>
            <person name="Zhou L."/>
            <person name="Ni X."/>
            <person name="Tian J."/>
            <person name="Zhou Y."/>
            <person name="Sheng Y."/>
            <person name="Liu T."/>
            <person name="Pan Y."/>
            <person name="Xia L."/>
            <person name="Li J."/>
            <person name="Zhao F."/>
            <person name="Cao W."/>
        </authorList>
    </citation>
    <scope>NUCLEOTIDE SEQUENCE</scope>
    <source>
        <strain evidence="1">Dsil-2018</strain>
    </source>
</reference>
<keyword evidence="2" id="KW-1185">Reference proteome</keyword>